<proteinExistence type="predicted"/>
<keyword evidence="3" id="KW-1185">Reference proteome</keyword>
<evidence type="ECO:0000256" key="1">
    <source>
        <dbReference type="SAM" id="SignalP"/>
    </source>
</evidence>
<dbReference type="InParanoid" id="E4XVF6"/>
<reference evidence="2" key="1">
    <citation type="journal article" date="2010" name="Science">
        <title>Plasticity of animal genome architecture unmasked by rapid evolution of a pelagic tunicate.</title>
        <authorList>
            <person name="Denoeud F."/>
            <person name="Henriet S."/>
            <person name="Mungpakdee S."/>
            <person name="Aury J.M."/>
            <person name="Da Silva C."/>
            <person name="Brinkmann H."/>
            <person name="Mikhaleva J."/>
            <person name="Olsen L.C."/>
            <person name="Jubin C."/>
            <person name="Canestro C."/>
            <person name="Bouquet J.M."/>
            <person name="Danks G."/>
            <person name="Poulain J."/>
            <person name="Campsteijn C."/>
            <person name="Adamski M."/>
            <person name="Cross I."/>
            <person name="Yadetie F."/>
            <person name="Muffato M."/>
            <person name="Louis A."/>
            <person name="Butcher S."/>
            <person name="Tsagkogeorga G."/>
            <person name="Konrad A."/>
            <person name="Singh S."/>
            <person name="Jensen M.F."/>
            <person name="Cong E.H."/>
            <person name="Eikeseth-Otteraa H."/>
            <person name="Noel B."/>
            <person name="Anthouard V."/>
            <person name="Porcel B.M."/>
            <person name="Kachouri-Lafond R."/>
            <person name="Nishino A."/>
            <person name="Ugolini M."/>
            <person name="Chourrout P."/>
            <person name="Nishida H."/>
            <person name="Aasland R."/>
            <person name="Huzurbazar S."/>
            <person name="Westhof E."/>
            <person name="Delsuc F."/>
            <person name="Lehrach H."/>
            <person name="Reinhardt R."/>
            <person name="Weissenbach J."/>
            <person name="Roy S.W."/>
            <person name="Artiguenave F."/>
            <person name="Postlethwait J.H."/>
            <person name="Manak J.R."/>
            <person name="Thompson E.M."/>
            <person name="Jaillon O."/>
            <person name="Du Pasquier L."/>
            <person name="Boudinot P."/>
            <person name="Liberles D.A."/>
            <person name="Volff J.N."/>
            <person name="Philippe H."/>
            <person name="Lenhard B."/>
            <person name="Roest Crollius H."/>
            <person name="Wincker P."/>
            <person name="Chourrout D."/>
        </authorList>
    </citation>
    <scope>NUCLEOTIDE SEQUENCE [LARGE SCALE GENOMIC DNA]</scope>
</reference>
<gene>
    <name evidence="2" type="ORF">GSOID_T00005486001</name>
</gene>
<protein>
    <submittedName>
        <fullName evidence="2">Uncharacterized protein</fullName>
    </submittedName>
</protein>
<dbReference type="Proteomes" id="UP000001307">
    <property type="component" value="Unassembled WGS sequence"/>
</dbReference>
<keyword evidence="1" id="KW-0732">Signal</keyword>
<dbReference type="InterPro" id="IPR015915">
    <property type="entry name" value="Kelch-typ_b-propeller"/>
</dbReference>
<feature type="signal peptide" evidence="1">
    <location>
        <begin position="1"/>
        <end position="17"/>
    </location>
</feature>
<evidence type="ECO:0000313" key="2">
    <source>
        <dbReference type="EMBL" id="CBY13674.1"/>
    </source>
</evidence>
<feature type="chain" id="PRO_5003190582" evidence="1">
    <location>
        <begin position="18"/>
        <end position="479"/>
    </location>
</feature>
<dbReference type="SUPFAM" id="SSF50965">
    <property type="entry name" value="Galactose oxidase, central domain"/>
    <property type="match status" value="1"/>
</dbReference>
<dbReference type="Gene3D" id="2.120.10.80">
    <property type="entry name" value="Kelch-type beta propeller"/>
    <property type="match status" value="1"/>
</dbReference>
<dbReference type="EMBL" id="FN653210">
    <property type="protein sequence ID" value="CBY13674.1"/>
    <property type="molecule type" value="Genomic_DNA"/>
</dbReference>
<dbReference type="OrthoDB" id="8626034at2759"/>
<sequence length="479" mass="52893">MLHFLAVFFLQAYAIQQRTDLPCEDQELSDQCSKECRNDYISCLANCESTYCNSECLEVFQDCDASCPCGLSCPGGCANCDHELCQARCHDAHENNDEYRLCFYDALFQHNLCLKECPASAACHELCFDIYSDKMATCPCMETETTSTSVPTTTEIATTSKSLSTTGLTTTPIAPGTTTTTTTMATTTTTTTEITPIEPSDVFILVIAYYVDESYLQSGDGSSQVSATINAPDNYYAGYAAHALVNGKLHIFGGDPDSKKIARLDDCTLNELTARLNEYRRSGQAALSIENGKKALICFNIFGDNRKTCEIFDGSTNVSTFASNWTHQYGGLGLYKNQPTSVGCDSEQHQKAETLSSSGWTSLPDHPKRISEHSLVALENQSLLLLGGIDWGNDGADQSRIWQLKDENWNQFGELLQADYLGSAIYIGRSIYYFGYDSAAIQRLDFNEAEDLQNVEQIGNQPYSFYVPVLFQTVSNYCI</sequence>
<dbReference type="InterPro" id="IPR011043">
    <property type="entry name" value="Gal_Oxase/kelch_b-propeller"/>
</dbReference>
<dbReference type="AlphaFoldDB" id="E4XVF6"/>
<name>E4XVF6_OIKDI</name>
<accession>E4XVF6</accession>
<organism evidence="2">
    <name type="scientific">Oikopleura dioica</name>
    <name type="common">Tunicate</name>
    <dbReference type="NCBI Taxonomy" id="34765"/>
    <lineage>
        <taxon>Eukaryota</taxon>
        <taxon>Metazoa</taxon>
        <taxon>Chordata</taxon>
        <taxon>Tunicata</taxon>
        <taxon>Appendicularia</taxon>
        <taxon>Copelata</taxon>
        <taxon>Oikopleuridae</taxon>
        <taxon>Oikopleura</taxon>
    </lineage>
</organism>
<evidence type="ECO:0000313" key="3">
    <source>
        <dbReference type="Proteomes" id="UP000001307"/>
    </source>
</evidence>